<dbReference type="EMBL" id="BDIP01001338">
    <property type="protein sequence ID" value="GIQ84179.1"/>
    <property type="molecule type" value="Genomic_DNA"/>
</dbReference>
<dbReference type="GO" id="GO:0034388">
    <property type="term" value="C:Pwp2p-containing subcomplex of 90S preribosome"/>
    <property type="evidence" value="ECO:0007669"/>
    <property type="project" value="TreeGrafter"/>
</dbReference>
<evidence type="ECO:0000256" key="3">
    <source>
        <dbReference type="ARBA" id="ARBA00022574"/>
    </source>
</evidence>
<keyword evidence="9" id="KW-1185">Reference proteome</keyword>
<reference evidence="8 9" key="1">
    <citation type="journal article" date="2018" name="PLoS ONE">
        <title>The draft genome of Kipferlia bialata reveals reductive genome evolution in fornicate parasites.</title>
        <authorList>
            <person name="Tanifuji G."/>
            <person name="Takabayashi S."/>
            <person name="Kume K."/>
            <person name="Takagi M."/>
            <person name="Nakayama T."/>
            <person name="Kamikawa R."/>
            <person name="Inagaki Y."/>
            <person name="Hashimoto T."/>
        </authorList>
    </citation>
    <scope>NUCLEOTIDE SEQUENCE [LARGE SCALE GENOMIC DNA]</scope>
    <source>
        <strain evidence="8">NY0173</strain>
    </source>
</reference>
<evidence type="ECO:0000256" key="1">
    <source>
        <dbReference type="ARBA" id="ARBA00004604"/>
    </source>
</evidence>
<dbReference type="PANTHER" id="PTHR18359:SF0">
    <property type="entry name" value="U3 SMALL NUCLEOLAR RNA-ASSOCIATED PROTEIN 18 HOMOLOG"/>
    <property type="match status" value="1"/>
</dbReference>
<evidence type="ECO:0000256" key="7">
    <source>
        <dbReference type="SAM" id="MobiDB-lite"/>
    </source>
</evidence>
<feature type="compositionally biased region" description="Acidic residues" evidence="7">
    <location>
        <begin position="50"/>
        <end position="60"/>
    </location>
</feature>
<dbReference type="GO" id="GO:0032040">
    <property type="term" value="C:small-subunit processome"/>
    <property type="evidence" value="ECO:0007669"/>
    <property type="project" value="TreeGrafter"/>
</dbReference>
<evidence type="ECO:0000256" key="4">
    <source>
        <dbReference type="ARBA" id="ARBA00022737"/>
    </source>
</evidence>
<dbReference type="InterPro" id="IPR015943">
    <property type="entry name" value="WD40/YVTN_repeat-like_dom_sf"/>
</dbReference>
<gene>
    <name evidence="8" type="ORF">KIPB_005624</name>
</gene>
<evidence type="ECO:0000313" key="9">
    <source>
        <dbReference type="Proteomes" id="UP000265618"/>
    </source>
</evidence>
<dbReference type="GO" id="GO:0006364">
    <property type="term" value="P:rRNA processing"/>
    <property type="evidence" value="ECO:0007669"/>
    <property type="project" value="UniProtKB-KW"/>
</dbReference>
<dbReference type="SMART" id="SM00320">
    <property type="entry name" value="WD40"/>
    <property type="match status" value="5"/>
</dbReference>
<dbReference type="InterPro" id="IPR036322">
    <property type="entry name" value="WD40_repeat_dom_sf"/>
</dbReference>
<keyword evidence="2" id="KW-0698">rRNA processing</keyword>
<dbReference type="Proteomes" id="UP000265618">
    <property type="component" value="Unassembled WGS sequence"/>
</dbReference>
<name>A0A9K3GHI5_9EUKA</name>
<evidence type="ECO:0000313" key="8">
    <source>
        <dbReference type="EMBL" id="GIQ84179.1"/>
    </source>
</evidence>
<feature type="region of interest" description="Disordered" evidence="7">
    <location>
        <begin position="1"/>
        <end position="123"/>
    </location>
</feature>
<dbReference type="PANTHER" id="PTHR18359">
    <property type="entry name" value="WD-REPEAT PROTEIN-RELATED"/>
    <property type="match status" value="1"/>
</dbReference>
<comment type="subcellular location">
    <subcellularLocation>
        <location evidence="1">Nucleus</location>
        <location evidence="1">Nucleolus</location>
    </subcellularLocation>
</comment>
<comment type="caution">
    <text evidence="8">The sequence shown here is derived from an EMBL/GenBank/DDBJ whole genome shotgun (WGS) entry which is preliminary data.</text>
</comment>
<dbReference type="Gene3D" id="2.130.10.10">
    <property type="entry name" value="YVTN repeat-like/Quinoprotein amine dehydrogenase"/>
    <property type="match status" value="1"/>
</dbReference>
<dbReference type="Pfam" id="PF00400">
    <property type="entry name" value="WD40"/>
    <property type="match status" value="2"/>
</dbReference>
<feature type="compositionally biased region" description="Acidic residues" evidence="7">
    <location>
        <begin position="27"/>
        <end position="41"/>
    </location>
</feature>
<keyword evidence="4" id="KW-0677">Repeat</keyword>
<dbReference type="OrthoDB" id="1935146at2759"/>
<comment type="similarity">
    <text evidence="6">Belongs to the WD repeat UTP18 family.</text>
</comment>
<proteinExistence type="inferred from homology"/>
<organism evidence="8 9">
    <name type="scientific">Kipferlia bialata</name>
    <dbReference type="NCBI Taxonomy" id="797122"/>
    <lineage>
        <taxon>Eukaryota</taxon>
        <taxon>Metamonada</taxon>
        <taxon>Carpediemonas-like organisms</taxon>
        <taxon>Kipferlia</taxon>
    </lineage>
</organism>
<feature type="compositionally biased region" description="Low complexity" evidence="7">
    <location>
        <begin position="108"/>
        <end position="119"/>
    </location>
</feature>
<protein>
    <submittedName>
        <fullName evidence="8">Uncharacterized protein</fullName>
    </submittedName>
</protein>
<keyword evidence="5" id="KW-0539">Nucleus</keyword>
<dbReference type="AlphaFoldDB" id="A0A9K3GHI5"/>
<evidence type="ECO:0000256" key="6">
    <source>
        <dbReference type="ARBA" id="ARBA00025767"/>
    </source>
</evidence>
<evidence type="ECO:0000256" key="2">
    <source>
        <dbReference type="ARBA" id="ARBA00022552"/>
    </source>
</evidence>
<dbReference type="InterPro" id="IPR045161">
    <property type="entry name" value="Utp18"/>
</dbReference>
<dbReference type="SUPFAM" id="SSF50978">
    <property type="entry name" value="WD40 repeat-like"/>
    <property type="match status" value="1"/>
</dbReference>
<evidence type="ECO:0000256" key="5">
    <source>
        <dbReference type="ARBA" id="ARBA00023242"/>
    </source>
</evidence>
<accession>A0A9K3GHI5</accession>
<keyword evidence="3" id="KW-0853">WD repeat</keyword>
<sequence>MSDMEDSLPDRPVGEGELAFDVSGEGSDMEGMEDMADEDLYMEGTNSQMDSDEESDEESSMAEIAKAALFGSKPTFRGKTRPQTESDEESDADAPAWARKAKRVQRDAGAVSAAQSSAALVRAKPKPTSSLRVGWFDATKKKDLRSVRGGKAHAEATKARGGKGAVSTIAFHKNSLLCAVGGLDRNLSVYHVDGTENARLQSVHFKDMPPRTAWFGETAITCMGRRGHYFSLDLLSGDISRIAATVHERGALLSHEIAAPAPNMPYFAVAGANGYVYIVSTVTRAVLHRIHTNANVLCLCWLGGDVPRLVVGGRGGRVYVFSVSPTRLSLLCDFRDQGAASVTAVAGTVNGNRLYVGQDSGIVNVYDVDGASLSQEMVPVGVIDCLTTDVTTIAPHPSGVMVAVASDKLKDSARIVSMAPSGKPSVCQNWPPGLNKGGSKNLGKVTAMAWSPNGRWLCVGNARGRVAMWSVTYFEQNPVE</sequence>
<dbReference type="InterPro" id="IPR001680">
    <property type="entry name" value="WD40_rpt"/>
</dbReference>